<sequence>MGSLPRDHPQPPYPSAAPVAVTPGRKFRGSDCDFSLSCHSGGVSAATLSNMLEAIKSDVLCSDKAGDLHFSKSNSASVIRHGGSPPPLSDSAQLLREILQGRQEGHTELLSQLINGGTPPTDRERERSGGDSEKRNRVETIISNMRGTSPVNGCKKRPQALVTGSPQRPMSPDRKSSRGPKVIDRGPPTLRLPTTTPLYSKHSFHPSFFMSPFDTPKESVPEQNEALSLVVRKGEALSLKKKRQKKVTDSRIPPRPGSHTPDIKPSRPSSTNYPPPGLLPLTLPTSVAIPNPSLHQSEVLSATSPFAAASINVPSEAASPRLPSGHDSPIDAYYRDLKRDSPRSPTSDGPYSTGGGSGTPFFKYATTLTPMHLRKAKLMEFFYIQMEKYARQALSEGITSPENLHVTTESELFRVLNLHYNRNNALQVPDMFLYVAEQALREFFVSIKEGRDAEPSWKKAIYKVIARLDDSVPEYFRSASFLEHLESQHSGSSIKADMGLNPAASLENFRSHFLSVVPTSVL</sequence>
<feature type="compositionally biased region" description="Polar residues" evidence="7">
    <location>
        <begin position="141"/>
        <end position="151"/>
    </location>
</feature>
<keyword evidence="2" id="KW-0805">Transcription regulation</keyword>
<dbReference type="Pfam" id="PF05044">
    <property type="entry name" value="HPD"/>
    <property type="match status" value="1"/>
</dbReference>
<gene>
    <name evidence="8" type="ORF">CTOB1V02_LOCUS1361</name>
</gene>
<evidence type="ECO:0000256" key="5">
    <source>
        <dbReference type="ARBA" id="ARBA00023163"/>
    </source>
</evidence>
<dbReference type="OrthoDB" id="10038576at2759"/>
<feature type="region of interest" description="Disordered" evidence="7">
    <location>
        <begin position="240"/>
        <end position="279"/>
    </location>
</feature>
<dbReference type="InterPro" id="IPR039350">
    <property type="entry name" value="Prospero_homeodomain"/>
</dbReference>
<protein>
    <submittedName>
        <fullName evidence="8">Uncharacterized protein</fullName>
    </submittedName>
</protein>
<dbReference type="SUPFAM" id="SSF46689">
    <property type="entry name" value="Homeodomain-like"/>
    <property type="match status" value="1"/>
</dbReference>
<dbReference type="GO" id="GO:0000981">
    <property type="term" value="F:DNA-binding transcription factor activity, RNA polymerase II-specific"/>
    <property type="evidence" value="ECO:0007669"/>
    <property type="project" value="TreeGrafter"/>
</dbReference>
<evidence type="ECO:0000313" key="8">
    <source>
        <dbReference type="EMBL" id="CAD7223376.1"/>
    </source>
</evidence>
<feature type="region of interest" description="Disordered" evidence="7">
    <location>
        <begin position="316"/>
        <end position="356"/>
    </location>
</feature>
<feature type="compositionally biased region" description="Basic and acidic residues" evidence="7">
    <location>
        <begin position="171"/>
        <end position="184"/>
    </location>
</feature>
<dbReference type="GO" id="GO:0048468">
    <property type="term" value="P:cell development"/>
    <property type="evidence" value="ECO:0007669"/>
    <property type="project" value="UniProtKB-ARBA"/>
</dbReference>
<evidence type="ECO:0000256" key="4">
    <source>
        <dbReference type="ARBA" id="ARBA00023155"/>
    </source>
</evidence>
<keyword evidence="5" id="KW-0804">Transcription</keyword>
<feature type="compositionally biased region" description="Low complexity" evidence="7">
    <location>
        <begin position="187"/>
        <end position="198"/>
    </location>
</feature>
<evidence type="ECO:0000256" key="6">
    <source>
        <dbReference type="ARBA" id="ARBA00023242"/>
    </source>
</evidence>
<comment type="subcellular location">
    <subcellularLocation>
        <location evidence="1">Nucleus</location>
    </subcellularLocation>
</comment>
<dbReference type="InterPro" id="IPR009057">
    <property type="entry name" value="Homeodomain-like_sf"/>
</dbReference>
<feature type="compositionally biased region" description="Basic and acidic residues" evidence="7">
    <location>
        <begin position="333"/>
        <end position="342"/>
    </location>
</feature>
<dbReference type="GO" id="GO:0007399">
    <property type="term" value="P:nervous system development"/>
    <property type="evidence" value="ECO:0007669"/>
    <property type="project" value="UniProtKB-ARBA"/>
</dbReference>
<evidence type="ECO:0000256" key="3">
    <source>
        <dbReference type="ARBA" id="ARBA00023125"/>
    </source>
</evidence>
<accession>A0A7R8W6P2</accession>
<name>A0A7R8W6P2_9CRUS</name>
<dbReference type="PANTHER" id="PTHR12198:SF0">
    <property type="entry name" value="HOMEOBOX PROTEIN PROSPERO"/>
    <property type="match status" value="1"/>
</dbReference>
<dbReference type="Gene3D" id="1.10.10.500">
    <property type="entry name" value="Homeo-prospero domain"/>
    <property type="match status" value="1"/>
</dbReference>
<evidence type="ECO:0000256" key="1">
    <source>
        <dbReference type="ARBA" id="ARBA00004123"/>
    </source>
</evidence>
<keyword evidence="6" id="KW-0539">Nucleus</keyword>
<dbReference type="AlphaFoldDB" id="A0A7R8W6P2"/>
<dbReference type="InterPro" id="IPR037131">
    <property type="entry name" value="Homeo_prospero_dom_sf"/>
</dbReference>
<keyword evidence="3" id="KW-0238">DNA-binding</keyword>
<dbReference type="PANTHER" id="PTHR12198">
    <property type="entry name" value="HOMEOBOX PROTEIN PROSPERO/PROX-1/CEH-26"/>
    <property type="match status" value="1"/>
</dbReference>
<dbReference type="GO" id="GO:0005634">
    <property type="term" value="C:nucleus"/>
    <property type="evidence" value="ECO:0007669"/>
    <property type="project" value="UniProtKB-SubCell"/>
</dbReference>
<feature type="compositionally biased region" description="Basic and acidic residues" evidence="7">
    <location>
        <begin position="121"/>
        <end position="138"/>
    </location>
</feature>
<dbReference type="GO" id="GO:0000978">
    <property type="term" value="F:RNA polymerase II cis-regulatory region sequence-specific DNA binding"/>
    <property type="evidence" value="ECO:0007669"/>
    <property type="project" value="TreeGrafter"/>
</dbReference>
<evidence type="ECO:0000256" key="2">
    <source>
        <dbReference type="ARBA" id="ARBA00023015"/>
    </source>
</evidence>
<dbReference type="PROSITE" id="PS51818">
    <property type="entry name" value="HOMEO_PROSPERO"/>
    <property type="match status" value="1"/>
</dbReference>
<evidence type="ECO:0000256" key="7">
    <source>
        <dbReference type="SAM" id="MobiDB-lite"/>
    </source>
</evidence>
<organism evidence="8">
    <name type="scientific">Cyprideis torosa</name>
    <dbReference type="NCBI Taxonomy" id="163714"/>
    <lineage>
        <taxon>Eukaryota</taxon>
        <taxon>Metazoa</taxon>
        <taxon>Ecdysozoa</taxon>
        <taxon>Arthropoda</taxon>
        <taxon>Crustacea</taxon>
        <taxon>Oligostraca</taxon>
        <taxon>Ostracoda</taxon>
        <taxon>Podocopa</taxon>
        <taxon>Podocopida</taxon>
        <taxon>Cytherocopina</taxon>
        <taxon>Cytheroidea</taxon>
        <taxon>Cytherideidae</taxon>
        <taxon>Cyprideis</taxon>
    </lineage>
</organism>
<keyword evidence="4" id="KW-0371">Homeobox</keyword>
<proteinExistence type="predicted"/>
<reference evidence="8" key="1">
    <citation type="submission" date="2020-11" db="EMBL/GenBank/DDBJ databases">
        <authorList>
            <person name="Tran Van P."/>
        </authorList>
    </citation>
    <scope>NUCLEOTIDE SEQUENCE</scope>
</reference>
<feature type="region of interest" description="Disordered" evidence="7">
    <location>
        <begin position="111"/>
        <end position="198"/>
    </location>
</feature>
<feature type="region of interest" description="Disordered" evidence="7">
    <location>
        <begin position="1"/>
        <end position="22"/>
    </location>
</feature>
<dbReference type="InterPro" id="IPR023082">
    <property type="entry name" value="Homeo_prospero_dom"/>
</dbReference>
<dbReference type="EMBL" id="OB660191">
    <property type="protein sequence ID" value="CAD7223376.1"/>
    <property type="molecule type" value="Genomic_DNA"/>
</dbReference>